<evidence type="ECO:0000256" key="2">
    <source>
        <dbReference type="ARBA" id="ARBA00022801"/>
    </source>
</evidence>
<evidence type="ECO:0000256" key="1">
    <source>
        <dbReference type="ARBA" id="ARBA00008779"/>
    </source>
</evidence>
<feature type="domain" description="Sulfatase N-terminal" evidence="3">
    <location>
        <begin position="50"/>
        <end position="147"/>
    </location>
</feature>
<name>A0A518I2X2_9BACT</name>
<gene>
    <name evidence="4" type="ORF">Enr13x_73640</name>
</gene>
<dbReference type="GO" id="GO:0004065">
    <property type="term" value="F:arylsulfatase activity"/>
    <property type="evidence" value="ECO:0007669"/>
    <property type="project" value="UniProtKB-EC"/>
</dbReference>
<dbReference type="InterPro" id="IPR050738">
    <property type="entry name" value="Sulfatase"/>
</dbReference>
<reference evidence="4 5" key="1">
    <citation type="submission" date="2019-03" db="EMBL/GenBank/DDBJ databases">
        <title>Deep-cultivation of Planctomycetes and their phenomic and genomic characterization uncovers novel biology.</title>
        <authorList>
            <person name="Wiegand S."/>
            <person name="Jogler M."/>
            <person name="Boedeker C."/>
            <person name="Pinto D."/>
            <person name="Vollmers J."/>
            <person name="Rivas-Marin E."/>
            <person name="Kohn T."/>
            <person name="Peeters S.H."/>
            <person name="Heuer A."/>
            <person name="Rast P."/>
            <person name="Oberbeckmann S."/>
            <person name="Bunk B."/>
            <person name="Jeske O."/>
            <person name="Meyerdierks A."/>
            <person name="Storesund J.E."/>
            <person name="Kallscheuer N."/>
            <person name="Luecker S."/>
            <person name="Lage O.M."/>
            <person name="Pohl T."/>
            <person name="Merkel B.J."/>
            <person name="Hornburger P."/>
            <person name="Mueller R.-W."/>
            <person name="Bruemmer F."/>
            <person name="Labrenz M."/>
            <person name="Spormann A.M."/>
            <person name="Op den Camp H."/>
            <person name="Overmann J."/>
            <person name="Amann R."/>
            <person name="Jetten M.S.M."/>
            <person name="Mascher T."/>
            <person name="Medema M.H."/>
            <person name="Devos D.P."/>
            <person name="Kaster A.-K."/>
            <person name="Ovreas L."/>
            <person name="Rohde M."/>
            <person name="Galperin M.Y."/>
            <person name="Jogler C."/>
        </authorList>
    </citation>
    <scope>NUCLEOTIDE SEQUENCE [LARGE SCALE GENOMIC DNA]</scope>
    <source>
        <strain evidence="4 5">Enr13</strain>
    </source>
</reference>
<protein>
    <submittedName>
        <fullName evidence="4">Arylsulfatase</fullName>
        <ecNumber evidence="4">3.1.6.1</ecNumber>
    </submittedName>
</protein>
<dbReference type="Pfam" id="PF00884">
    <property type="entry name" value="Sulfatase"/>
    <property type="match status" value="2"/>
</dbReference>
<dbReference type="SUPFAM" id="SSF53649">
    <property type="entry name" value="Alkaline phosphatase-like"/>
    <property type="match status" value="1"/>
</dbReference>
<dbReference type="AlphaFoldDB" id="A0A518I2X2"/>
<dbReference type="KEGG" id="snep:Enr13x_73640"/>
<dbReference type="EC" id="3.1.6.1" evidence="4"/>
<dbReference type="FunFam" id="3.40.720.10:FF:000061">
    <property type="entry name" value="Sulfatase atsG"/>
    <property type="match status" value="1"/>
</dbReference>
<keyword evidence="2 4" id="KW-0378">Hydrolase</keyword>
<sequence>MVSPARLASRVHDETRNTNLQNMKSLLLTALNVLLLVTANVSALAADSRPNILWITIEDWSPDLSCYGTKGIHTPNVDQLAAEGIRYQRAFTTSPVCSTSRSAMMTGFHQNYIGAHQHRTEDKKPLPYGIRPIPHLLADAGYYTVLMSWKTDCNFLPDKKDELFMDVKDWKNRQPDQPFFARITFGGTHRSWNRDPERPIAIEDVELPPYYPDTSFIRRDWANGLEQMQLVDREVGAILKRLEDEGLADNTIVFFIGDHGRCHIRGKQFLYDEGTRIPMIMRWPGKVQPGQVNDDMVMSIDICATVLEAAGVTPPVPLHGKSLLSDEVKNRRYTFAARDKMDTTHDAMRSIRSKEYKLILNLMPERAYCQFSFYKEGAYPPLAELNILNLEGKLTPEQAAFLSPNKPPVELFDLRSDPHEVNNIADDPKYADVKSELLTELNRWREEVIRDQGVSDAFRAEGVFPLERPAEQTVGQWVQDHADEYDFKTHGVPSWYPTRTLQQWRAVREIWEPWVFRDVDSEMKRPVIPFTKKPKGL</sequence>
<feature type="domain" description="Sulfatase N-terminal" evidence="3">
    <location>
        <begin position="159"/>
        <end position="312"/>
    </location>
</feature>
<dbReference type="PANTHER" id="PTHR42693:SF53">
    <property type="entry name" value="ENDO-4-O-SULFATASE"/>
    <property type="match status" value="1"/>
</dbReference>
<proteinExistence type="inferred from homology"/>
<dbReference type="CDD" id="cd16027">
    <property type="entry name" value="SGSH"/>
    <property type="match status" value="1"/>
</dbReference>
<evidence type="ECO:0000313" key="5">
    <source>
        <dbReference type="Proteomes" id="UP000319004"/>
    </source>
</evidence>
<comment type="similarity">
    <text evidence="1">Belongs to the sulfatase family.</text>
</comment>
<organism evidence="4 5">
    <name type="scientific">Stieleria neptunia</name>
    <dbReference type="NCBI Taxonomy" id="2527979"/>
    <lineage>
        <taxon>Bacteria</taxon>
        <taxon>Pseudomonadati</taxon>
        <taxon>Planctomycetota</taxon>
        <taxon>Planctomycetia</taxon>
        <taxon>Pirellulales</taxon>
        <taxon>Pirellulaceae</taxon>
        <taxon>Stieleria</taxon>
    </lineage>
</organism>
<keyword evidence="5" id="KW-1185">Reference proteome</keyword>
<evidence type="ECO:0000313" key="4">
    <source>
        <dbReference type="EMBL" id="QDV47455.1"/>
    </source>
</evidence>
<accession>A0A518I2X2</accession>
<dbReference type="PANTHER" id="PTHR42693">
    <property type="entry name" value="ARYLSULFATASE FAMILY MEMBER"/>
    <property type="match status" value="1"/>
</dbReference>
<dbReference type="EMBL" id="CP037423">
    <property type="protein sequence ID" value="QDV47455.1"/>
    <property type="molecule type" value="Genomic_DNA"/>
</dbReference>
<dbReference type="InterPro" id="IPR017850">
    <property type="entry name" value="Alkaline_phosphatase_core_sf"/>
</dbReference>
<dbReference type="InterPro" id="IPR000917">
    <property type="entry name" value="Sulfatase_N"/>
</dbReference>
<dbReference type="Gene3D" id="3.40.720.10">
    <property type="entry name" value="Alkaline Phosphatase, subunit A"/>
    <property type="match status" value="1"/>
</dbReference>
<evidence type="ECO:0000259" key="3">
    <source>
        <dbReference type="Pfam" id="PF00884"/>
    </source>
</evidence>
<dbReference type="Proteomes" id="UP000319004">
    <property type="component" value="Chromosome"/>
</dbReference>